<reference evidence="1 2" key="1">
    <citation type="submission" date="2020-08" db="EMBL/GenBank/DDBJ databases">
        <title>Genomic Encyclopedia of Type Strains, Phase IV (KMG-IV): sequencing the most valuable type-strain genomes for metagenomic binning, comparative biology and taxonomic classification.</title>
        <authorList>
            <person name="Goeker M."/>
        </authorList>
    </citation>
    <scope>NUCLEOTIDE SEQUENCE [LARGE SCALE GENOMIC DNA]</scope>
    <source>
        <strain evidence="1 2">DSM 19163</strain>
    </source>
</reference>
<dbReference type="AlphaFoldDB" id="A0A9Q2CXS4"/>
<gene>
    <name evidence="1" type="ORF">HNQ45_000185</name>
</gene>
<dbReference type="Proteomes" id="UP000579136">
    <property type="component" value="Unassembled WGS sequence"/>
</dbReference>
<keyword evidence="2" id="KW-1185">Reference proteome</keyword>
<evidence type="ECO:0000313" key="1">
    <source>
        <dbReference type="EMBL" id="MBB5175327.1"/>
    </source>
</evidence>
<accession>A0A9Q2CXS4</accession>
<organism evidence="1 2">
    <name type="scientific">Nosocomiicoccus ampullae</name>
    <dbReference type="NCBI Taxonomy" id="489910"/>
    <lineage>
        <taxon>Bacteria</taxon>
        <taxon>Bacillati</taxon>
        <taxon>Bacillota</taxon>
        <taxon>Bacilli</taxon>
        <taxon>Bacillales</taxon>
        <taxon>Staphylococcaceae</taxon>
        <taxon>Nosocomiicoccus</taxon>
    </lineage>
</organism>
<dbReference type="EMBL" id="JACHHF010000001">
    <property type="protein sequence ID" value="MBB5175327.1"/>
    <property type="molecule type" value="Genomic_DNA"/>
</dbReference>
<proteinExistence type="predicted"/>
<evidence type="ECO:0000313" key="2">
    <source>
        <dbReference type="Proteomes" id="UP000579136"/>
    </source>
</evidence>
<comment type="caution">
    <text evidence="1">The sequence shown here is derived from an EMBL/GenBank/DDBJ whole genome shotgun (WGS) entry which is preliminary data.</text>
</comment>
<protein>
    <submittedName>
        <fullName evidence="1">Uncharacterized protein</fullName>
    </submittedName>
</protein>
<name>A0A9Q2CXS4_9STAP</name>
<sequence>MGSYRRHRILITTTRIWFRRITISYKFKIIDK</sequence>